<organism evidence="3 4">
    <name type="scientific">Kwoniella dendrophila CBS 6074</name>
    <dbReference type="NCBI Taxonomy" id="1295534"/>
    <lineage>
        <taxon>Eukaryota</taxon>
        <taxon>Fungi</taxon>
        <taxon>Dikarya</taxon>
        <taxon>Basidiomycota</taxon>
        <taxon>Agaricomycotina</taxon>
        <taxon>Tremellomycetes</taxon>
        <taxon>Tremellales</taxon>
        <taxon>Cryptococcaceae</taxon>
        <taxon>Kwoniella</taxon>
    </lineage>
</organism>
<feature type="domain" description="Protein CPL1-like" evidence="2">
    <location>
        <begin position="193"/>
        <end position="268"/>
    </location>
</feature>
<dbReference type="Pfam" id="PF21671">
    <property type="entry name" value="CPL1-like"/>
    <property type="match status" value="1"/>
</dbReference>
<dbReference type="Proteomes" id="UP001355207">
    <property type="component" value="Chromosome 6"/>
</dbReference>
<keyword evidence="1" id="KW-0732">Signal</keyword>
<dbReference type="EMBL" id="CP144103">
    <property type="protein sequence ID" value="WWC90271.1"/>
    <property type="molecule type" value="Genomic_DNA"/>
</dbReference>
<feature type="signal peptide" evidence="1">
    <location>
        <begin position="1"/>
        <end position="20"/>
    </location>
</feature>
<keyword evidence="4" id="KW-1185">Reference proteome</keyword>
<dbReference type="PANTHER" id="PTHR35192:SF2">
    <property type="entry name" value="APPLE DOMAIN-CONTAINING PROTEIN"/>
    <property type="match status" value="1"/>
</dbReference>
<evidence type="ECO:0000313" key="4">
    <source>
        <dbReference type="Proteomes" id="UP001355207"/>
    </source>
</evidence>
<evidence type="ECO:0000259" key="2">
    <source>
        <dbReference type="Pfam" id="PF21671"/>
    </source>
</evidence>
<sequence length="272" mass="29625">MLKLLSTTFALFLTSNIVSAQIDPVQPLGCYHLDGHPPWGTGTPNIANGEICAFCSTKCGLHFLSKHRRLREYLVNVFDDCIGNCFSNNWIITQVSPIPIIPPNPSGQTNQLICKCGGSFQFAPYNKNSGVECDNLPTNNYRVYRYFGLDPSQISIKKKRLLNQNSISISNDHHLCPDGLTACNLLDGDGVSYECIDTNTELESCGGCLNGQFMPKDHGKKGSSRRYGQDCTAIPGVNPSSVTCSAGQCKIYGCDHGARFSLKGDSCVPDRA</sequence>
<dbReference type="InterPro" id="IPR038955">
    <property type="entry name" value="PriA/CPL1_fungi"/>
</dbReference>
<proteinExistence type="predicted"/>
<dbReference type="AlphaFoldDB" id="A0AAX4JXY5"/>
<evidence type="ECO:0000313" key="3">
    <source>
        <dbReference type="EMBL" id="WWC90271.1"/>
    </source>
</evidence>
<dbReference type="GeneID" id="91095874"/>
<reference evidence="3 4" key="1">
    <citation type="submission" date="2024-01" db="EMBL/GenBank/DDBJ databases">
        <title>Comparative genomics of Cryptococcus and Kwoniella reveals pathogenesis evolution and contrasting modes of karyotype evolution via chromosome fusion or intercentromeric recombination.</title>
        <authorList>
            <person name="Coelho M.A."/>
            <person name="David-Palma M."/>
            <person name="Shea T."/>
            <person name="Bowers K."/>
            <person name="McGinley-Smith S."/>
            <person name="Mohammad A.W."/>
            <person name="Gnirke A."/>
            <person name="Yurkov A.M."/>
            <person name="Nowrousian M."/>
            <person name="Sun S."/>
            <person name="Cuomo C.A."/>
            <person name="Heitman J."/>
        </authorList>
    </citation>
    <scope>NUCLEOTIDE SEQUENCE [LARGE SCALE GENOMIC DNA]</scope>
    <source>
        <strain evidence="3 4">CBS 6074</strain>
    </source>
</reference>
<dbReference type="InterPro" id="IPR048661">
    <property type="entry name" value="CPL1-like"/>
</dbReference>
<name>A0AAX4JXY5_9TREE</name>
<gene>
    <name evidence="3" type="ORF">L201_005204</name>
</gene>
<dbReference type="PANTHER" id="PTHR35192">
    <property type="entry name" value="PROTEIN, PUTATIVE-RELATED"/>
    <property type="match status" value="1"/>
</dbReference>
<accession>A0AAX4JXY5</accession>
<protein>
    <recommendedName>
        <fullName evidence="2">Protein CPL1-like domain-containing protein</fullName>
    </recommendedName>
</protein>
<evidence type="ECO:0000256" key="1">
    <source>
        <dbReference type="SAM" id="SignalP"/>
    </source>
</evidence>
<dbReference type="RefSeq" id="XP_066077034.1">
    <property type="nucleotide sequence ID" value="XM_066220937.1"/>
</dbReference>
<feature type="chain" id="PRO_5043758037" description="Protein CPL1-like domain-containing protein" evidence="1">
    <location>
        <begin position="21"/>
        <end position="272"/>
    </location>
</feature>